<gene>
    <name evidence="1" type="ORF">AXK61_06350</name>
</gene>
<organism evidence="1 2">
    <name type="scientific">Tsukamurella pseudospumae</name>
    <dbReference type="NCBI Taxonomy" id="239498"/>
    <lineage>
        <taxon>Bacteria</taxon>
        <taxon>Bacillati</taxon>
        <taxon>Actinomycetota</taxon>
        <taxon>Actinomycetes</taxon>
        <taxon>Mycobacteriales</taxon>
        <taxon>Tsukamurellaceae</taxon>
        <taxon>Tsukamurella</taxon>
    </lineage>
</organism>
<dbReference type="InterPro" id="IPR027417">
    <property type="entry name" value="P-loop_NTPase"/>
</dbReference>
<evidence type="ECO:0000313" key="2">
    <source>
        <dbReference type="Proteomes" id="UP000070409"/>
    </source>
</evidence>
<dbReference type="Gene3D" id="3.40.50.300">
    <property type="entry name" value="P-loop containing nucleotide triphosphate hydrolases"/>
    <property type="match status" value="2"/>
</dbReference>
<keyword evidence="2" id="KW-1185">Reference proteome</keyword>
<reference evidence="1 2" key="1">
    <citation type="submission" date="2016-02" db="EMBL/GenBank/DDBJ databases">
        <authorList>
            <person name="Teng J.L."/>
            <person name="Tang Y."/>
            <person name="Huang Y."/>
            <person name="Guo F."/>
            <person name="Wei W."/>
            <person name="Chen J.H."/>
            <person name="Wong S.Y."/>
            <person name="Lau S.K."/>
            <person name="Woo P.C."/>
        </authorList>
    </citation>
    <scope>NUCLEOTIDE SEQUENCE [LARGE SCALE GENOMIC DNA]</scope>
    <source>
        <strain evidence="1 2">JCM 13375</strain>
    </source>
</reference>
<proteinExistence type="predicted"/>
<sequence>MFERLIASGGNAAYVDIDQLGLLGPFDRLTGSAPHTMKANNLARVVDVLRTHGLRQMIVSGVVDPEHGAARFDELAAPTIAPTHVRLRCDWAELERRYLGRGSDPDTIAALREIADLYDRSAIGTVDTTGLDVDDVAHNLAANHCAVRPAPWSPAPAVDAAPLPTTVLYGATAVGTSTVGWELVRHRWARGRATAYIDAGQLGFHGAAYDPAVHASAYAALTRGYERAGAQDLIVVTHDPELVLTAHRHHAPTRVLLDASDAALTSRVGLRSRTSTGLLPGDEIVRADPTRQRLLAERAHRQAARLRNDDGADITIDTTDDEPSGTVERVERALAERA</sequence>
<accession>A0A137YZ09</accession>
<protein>
    <recommendedName>
        <fullName evidence="3">Adenylyl-sulfate kinase</fullName>
    </recommendedName>
</protein>
<name>A0A137YZ09_9ACTN</name>
<dbReference type="Proteomes" id="UP000070409">
    <property type="component" value="Unassembled WGS sequence"/>
</dbReference>
<comment type="caution">
    <text evidence="1">The sequence shown here is derived from an EMBL/GenBank/DDBJ whole genome shotgun (WGS) entry which is preliminary data.</text>
</comment>
<dbReference type="SUPFAM" id="SSF52540">
    <property type="entry name" value="P-loop containing nucleoside triphosphate hydrolases"/>
    <property type="match status" value="1"/>
</dbReference>
<evidence type="ECO:0000313" key="1">
    <source>
        <dbReference type="EMBL" id="KXO91182.1"/>
    </source>
</evidence>
<evidence type="ECO:0008006" key="3">
    <source>
        <dbReference type="Google" id="ProtNLM"/>
    </source>
</evidence>
<dbReference type="EMBL" id="LSRE01000044">
    <property type="protein sequence ID" value="KXO91182.1"/>
    <property type="molecule type" value="Genomic_DNA"/>
</dbReference>